<dbReference type="eggNOG" id="ENOG5033I9D">
    <property type="taxonomic scope" value="Bacteria"/>
</dbReference>
<gene>
    <name evidence="2" type="ORF">CfE428DRAFT_4069</name>
</gene>
<keyword evidence="1" id="KW-0732">Signal</keyword>
<feature type="signal peptide" evidence="1">
    <location>
        <begin position="1"/>
        <end position="22"/>
    </location>
</feature>
<dbReference type="RefSeq" id="WP_006981393.1">
    <property type="nucleotide sequence ID" value="NZ_ABVL01000013.1"/>
</dbReference>
<evidence type="ECO:0000256" key="1">
    <source>
        <dbReference type="SAM" id="SignalP"/>
    </source>
</evidence>
<evidence type="ECO:0000313" key="3">
    <source>
        <dbReference type="Proteomes" id="UP000005824"/>
    </source>
</evidence>
<dbReference type="Gene3D" id="2.60.120.200">
    <property type="match status" value="1"/>
</dbReference>
<proteinExistence type="predicted"/>
<keyword evidence="3" id="KW-1185">Reference proteome</keyword>
<dbReference type="STRING" id="497964.CfE428DRAFT_4069"/>
<accession>B4D580</accession>
<name>B4D580_9BACT</name>
<organism evidence="2 3">
    <name type="scientific">Chthoniobacter flavus Ellin428</name>
    <dbReference type="NCBI Taxonomy" id="497964"/>
    <lineage>
        <taxon>Bacteria</taxon>
        <taxon>Pseudomonadati</taxon>
        <taxon>Verrucomicrobiota</taxon>
        <taxon>Spartobacteria</taxon>
        <taxon>Chthoniobacterales</taxon>
        <taxon>Chthoniobacteraceae</taxon>
        <taxon>Chthoniobacter</taxon>
    </lineage>
</organism>
<reference evidence="2 3" key="1">
    <citation type="journal article" date="2011" name="J. Bacteriol.">
        <title>Genome sequence of Chthoniobacter flavus Ellin428, an aerobic heterotrophic soil bacterium.</title>
        <authorList>
            <person name="Kant R."/>
            <person name="van Passel M.W."/>
            <person name="Palva A."/>
            <person name="Lucas S."/>
            <person name="Lapidus A."/>
            <person name="Glavina Del Rio T."/>
            <person name="Dalin E."/>
            <person name="Tice H."/>
            <person name="Bruce D."/>
            <person name="Goodwin L."/>
            <person name="Pitluck S."/>
            <person name="Larimer F.W."/>
            <person name="Land M.L."/>
            <person name="Hauser L."/>
            <person name="Sangwan P."/>
            <person name="de Vos W.M."/>
            <person name="Janssen P.H."/>
            <person name="Smidt H."/>
        </authorList>
    </citation>
    <scope>NUCLEOTIDE SEQUENCE [LARGE SCALE GENOMIC DNA]</scope>
    <source>
        <strain evidence="2 3">Ellin428</strain>
    </source>
</reference>
<protein>
    <recommendedName>
        <fullName evidence="4">GH16 domain-containing protein</fullName>
    </recommendedName>
</protein>
<evidence type="ECO:0000313" key="2">
    <source>
        <dbReference type="EMBL" id="EDY18285.1"/>
    </source>
</evidence>
<evidence type="ECO:0008006" key="4">
    <source>
        <dbReference type="Google" id="ProtNLM"/>
    </source>
</evidence>
<dbReference type="Proteomes" id="UP000005824">
    <property type="component" value="Unassembled WGS sequence"/>
</dbReference>
<dbReference type="InParanoid" id="B4D580"/>
<dbReference type="AlphaFoldDB" id="B4D580"/>
<dbReference type="EMBL" id="ABVL01000013">
    <property type="protein sequence ID" value="EDY18285.1"/>
    <property type="molecule type" value="Genomic_DNA"/>
</dbReference>
<sequence precursor="true">MKLPLLCFSAALLAVSTPHLFAQASAADIVVSDDLESTAVGQIPQGFTKTGAIAVADDQAHSGKHSLKIEPAIKGGRFITLSPDKVAALGGEHWGRLYYKVKTPAPLPVIPEGKKSGSIHTTLVAGKCTSPLANDPIEVRLVGLSVNGTGAFKYLYNVQTKLRGEFGVSQKTTNQFTDEWTLLEWHADTATQTYQFFVNGQEITDIALHKGAGQYDKSEIPAKFDTYSIGWTNYQAATDPGFTVWIDDIALGKKRLGPVAAHK</sequence>
<feature type="chain" id="PRO_5002800451" description="GH16 domain-containing protein" evidence="1">
    <location>
        <begin position="23"/>
        <end position="263"/>
    </location>
</feature>
<comment type="caution">
    <text evidence="2">The sequence shown here is derived from an EMBL/GenBank/DDBJ whole genome shotgun (WGS) entry which is preliminary data.</text>
</comment>